<evidence type="ECO:0000256" key="4">
    <source>
        <dbReference type="ARBA" id="ARBA00022777"/>
    </source>
</evidence>
<dbReference type="InterPro" id="IPR017583">
    <property type="entry name" value="Tagatose/fructose_Pkinase"/>
</dbReference>
<gene>
    <name evidence="8" type="ORF">JM658_07950</name>
</gene>
<reference evidence="8 9" key="1">
    <citation type="submission" date="2021-01" db="EMBL/GenBank/DDBJ databases">
        <title>Genome sequencing of Joostella atrarenae M1-2 (= KCTC 23194).</title>
        <authorList>
            <person name="Zakaria M.R."/>
            <person name="Lam M.Q."/>
            <person name="Chong C.S."/>
        </authorList>
    </citation>
    <scope>NUCLEOTIDE SEQUENCE [LARGE SCALE GENOMIC DNA]</scope>
    <source>
        <strain evidence="8 9">M1-2</strain>
    </source>
</reference>
<comment type="caution">
    <text evidence="8">The sequence shown here is derived from an EMBL/GenBank/DDBJ whole genome shotgun (WGS) entry which is preliminary data.</text>
</comment>
<evidence type="ECO:0000313" key="8">
    <source>
        <dbReference type="EMBL" id="MCF8714760.1"/>
    </source>
</evidence>
<dbReference type="EMBL" id="JAETXX010000004">
    <property type="protein sequence ID" value="MCF8714760.1"/>
    <property type="molecule type" value="Genomic_DNA"/>
</dbReference>
<dbReference type="PIRSF" id="PIRSF000535">
    <property type="entry name" value="1PFK/6PFK/LacC"/>
    <property type="match status" value="1"/>
</dbReference>
<keyword evidence="2 6" id="KW-0808">Transferase</keyword>
<keyword evidence="5" id="KW-0067">ATP-binding</keyword>
<evidence type="ECO:0000256" key="2">
    <source>
        <dbReference type="ARBA" id="ARBA00022679"/>
    </source>
</evidence>
<evidence type="ECO:0000256" key="3">
    <source>
        <dbReference type="ARBA" id="ARBA00022741"/>
    </source>
</evidence>
<dbReference type="PANTHER" id="PTHR46566:SF2">
    <property type="entry name" value="ATP-DEPENDENT 6-PHOSPHOFRUCTOKINASE ISOZYME 2"/>
    <property type="match status" value="1"/>
</dbReference>
<evidence type="ECO:0000256" key="1">
    <source>
        <dbReference type="ARBA" id="ARBA00010688"/>
    </source>
</evidence>
<evidence type="ECO:0000256" key="5">
    <source>
        <dbReference type="ARBA" id="ARBA00022840"/>
    </source>
</evidence>
<keyword evidence="3" id="KW-0547">Nucleotide-binding</keyword>
<comment type="similarity">
    <text evidence="1">Belongs to the carbohydrate kinase PfkB family.</text>
</comment>
<keyword evidence="9" id="KW-1185">Reference proteome</keyword>
<keyword evidence="4" id="KW-0418">Kinase</keyword>
<organism evidence="8 9">
    <name type="scientific">Joostella atrarenae</name>
    <dbReference type="NCBI Taxonomy" id="679257"/>
    <lineage>
        <taxon>Bacteria</taxon>
        <taxon>Pseudomonadati</taxon>
        <taxon>Bacteroidota</taxon>
        <taxon>Flavobacteriia</taxon>
        <taxon>Flavobacteriales</taxon>
        <taxon>Flavobacteriaceae</taxon>
        <taxon>Joostella</taxon>
    </lineage>
</organism>
<dbReference type="Pfam" id="PF00294">
    <property type="entry name" value="PfkB"/>
    <property type="match status" value="1"/>
</dbReference>
<dbReference type="Gene3D" id="3.40.1190.20">
    <property type="match status" value="1"/>
</dbReference>
<dbReference type="InterPro" id="IPR002173">
    <property type="entry name" value="Carboh/pur_kinase_PfkB_CS"/>
</dbReference>
<proteinExistence type="inferred from homology"/>
<evidence type="ECO:0000259" key="7">
    <source>
        <dbReference type="Pfam" id="PF00294"/>
    </source>
</evidence>
<sequence length="308" mass="33886">MILSVCPNPSIDTYAWLDTIESGLPNRISELKQYPGGKATHIAMALSELKQENTLLGNWAGTSGTWIKQECQLRDINISGIELEGQNRKCYTFRSPISSFNNTELLEPGPTFKEEDWNPFLEIFKTEASKSSLICVSGSWPKGAPEDAYSKLIDICNTIDKRIIIDCSGAQLKNALTKSFFGIHINEDELKSIYNNAPIEAIVKELSPKINLIAITKGKEGLWLYYNGKFVHANVVIDQVISTVGSGDCLTAGIAYAVNNNMNIEDIAKYGVACGAANCLNEDLGILKLEDVENLLPKVKIKENTYAA</sequence>
<dbReference type="InterPro" id="IPR011611">
    <property type="entry name" value="PfkB_dom"/>
</dbReference>
<feature type="domain" description="Carbohydrate kinase PfkB" evidence="7">
    <location>
        <begin position="24"/>
        <end position="282"/>
    </location>
</feature>
<dbReference type="InterPro" id="IPR029056">
    <property type="entry name" value="Ribokinase-like"/>
</dbReference>
<dbReference type="RefSeq" id="WP_236958725.1">
    <property type="nucleotide sequence ID" value="NZ_JAETXX010000004.1"/>
</dbReference>
<accession>A0ABS9J2U4</accession>
<evidence type="ECO:0000256" key="6">
    <source>
        <dbReference type="PIRNR" id="PIRNR000535"/>
    </source>
</evidence>
<protein>
    <submittedName>
        <fullName evidence="8">1-phosphofructokinase</fullName>
    </submittedName>
</protein>
<evidence type="ECO:0000313" key="9">
    <source>
        <dbReference type="Proteomes" id="UP000829517"/>
    </source>
</evidence>
<dbReference type="Proteomes" id="UP000829517">
    <property type="component" value="Unassembled WGS sequence"/>
</dbReference>
<dbReference type="SUPFAM" id="SSF53613">
    <property type="entry name" value="Ribokinase-like"/>
    <property type="match status" value="1"/>
</dbReference>
<dbReference type="PROSITE" id="PS00584">
    <property type="entry name" value="PFKB_KINASES_2"/>
    <property type="match status" value="1"/>
</dbReference>
<name>A0ABS9J2U4_9FLAO</name>
<dbReference type="PANTHER" id="PTHR46566">
    <property type="entry name" value="1-PHOSPHOFRUCTOKINASE-RELATED"/>
    <property type="match status" value="1"/>
</dbReference>